<keyword evidence="2" id="KW-1185">Reference proteome</keyword>
<dbReference type="Proteomes" id="UP001205998">
    <property type="component" value="Unassembled WGS sequence"/>
</dbReference>
<name>A0AAD5AFX5_SILAS</name>
<gene>
    <name evidence="1" type="ORF">C0J50_10871</name>
</gene>
<protein>
    <submittedName>
        <fullName evidence="1">Uncharacterized protein</fullName>
    </submittedName>
</protein>
<dbReference type="EMBL" id="MU555182">
    <property type="protein sequence ID" value="KAI5615362.1"/>
    <property type="molecule type" value="Genomic_DNA"/>
</dbReference>
<evidence type="ECO:0000313" key="1">
    <source>
        <dbReference type="EMBL" id="KAI5615362.1"/>
    </source>
</evidence>
<feature type="non-terminal residue" evidence="1">
    <location>
        <position position="130"/>
    </location>
</feature>
<accession>A0AAD5AFX5</accession>
<reference evidence="1" key="1">
    <citation type="submission" date="2018-07" db="EMBL/GenBank/DDBJ databases">
        <title>Comparative genomics of catfishes provides insights into carnivory and benthic adaptation.</title>
        <authorList>
            <person name="Zhang Y."/>
            <person name="Wang D."/>
            <person name="Peng Z."/>
            <person name="Zheng S."/>
            <person name="Shao F."/>
            <person name="Tao W."/>
        </authorList>
    </citation>
    <scope>NUCLEOTIDE SEQUENCE</scope>
    <source>
        <strain evidence="1">Chongqing</strain>
    </source>
</reference>
<evidence type="ECO:0000313" key="2">
    <source>
        <dbReference type="Proteomes" id="UP001205998"/>
    </source>
</evidence>
<sequence>IAKIRNMLSLQDAEKLVHAFVTSTLDYCNALLFRCSSKCIDKLQFVQNAAARVLARSRKYDHITPVLIILHWLPIKSRIDYKILLLNYKTLNDLVPKYLNKLFLPISVRDSDTVSVFKSRLKTHLFSQVF</sequence>
<proteinExistence type="predicted"/>
<organism evidence="1 2">
    <name type="scientific">Silurus asotus</name>
    <name type="common">Amur catfish</name>
    <name type="synonym">Parasilurus asotus</name>
    <dbReference type="NCBI Taxonomy" id="30991"/>
    <lineage>
        <taxon>Eukaryota</taxon>
        <taxon>Metazoa</taxon>
        <taxon>Chordata</taxon>
        <taxon>Craniata</taxon>
        <taxon>Vertebrata</taxon>
        <taxon>Euteleostomi</taxon>
        <taxon>Actinopterygii</taxon>
        <taxon>Neopterygii</taxon>
        <taxon>Teleostei</taxon>
        <taxon>Ostariophysi</taxon>
        <taxon>Siluriformes</taxon>
        <taxon>Siluridae</taxon>
        <taxon>Silurus</taxon>
    </lineage>
</organism>
<feature type="non-terminal residue" evidence="1">
    <location>
        <position position="1"/>
    </location>
</feature>
<comment type="caution">
    <text evidence="1">The sequence shown here is derived from an EMBL/GenBank/DDBJ whole genome shotgun (WGS) entry which is preliminary data.</text>
</comment>
<dbReference type="AlphaFoldDB" id="A0AAD5AFX5"/>